<accession>A0ABX8S1P2</accession>
<dbReference type="RefSeq" id="WP_218477068.1">
    <property type="nucleotide sequence ID" value="NZ_BAABJN010000015.1"/>
</dbReference>
<dbReference type="InterPro" id="IPR016160">
    <property type="entry name" value="Ald_DH_CS_CYS"/>
</dbReference>
<keyword evidence="3" id="KW-0520">NAD</keyword>
<evidence type="ECO:0000313" key="7">
    <source>
        <dbReference type="EMBL" id="QXN94500.1"/>
    </source>
</evidence>
<evidence type="ECO:0000256" key="5">
    <source>
        <dbReference type="RuleBase" id="RU003345"/>
    </source>
</evidence>
<dbReference type="PROSITE" id="PS00070">
    <property type="entry name" value="ALDEHYDE_DEHYDR_CYS"/>
    <property type="match status" value="1"/>
</dbReference>
<evidence type="ECO:0000256" key="3">
    <source>
        <dbReference type="ARBA" id="ARBA00023027"/>
    </source>
</evidence>
<gene>
    <name evidence="7" type="ORF">KV110_16475</name>
</gene>
<proteinExistence type="inferred from homology"/>
<dbReference type="PANTHER" id="PTHR42986:SF1">
    <property type="entry name" value="BENZALDEHYDE DEHYDROGENASE YFMT"/>
    <property type="match status" value="1"/>
</dbReference>
<evidence type="ECO:0000256" key="4">
    <source>
        <dbReference type="PROSITE-ProRule" id="PRU10007"/>
    </source>
</evidence>
<feature type="domain" description="Aldehyde dehydrogenase" evidence="6">
    <location>
        <begin position="21"/>
        <end position="473"/>
    </location>
</feature>
<name>A0ABX8S1P2_NOCIO</name>
<evidence type="ECO:0000259" key="6">
    <source>
        <dbReference type="Pfam" id="PF00171"/>
    </source>
</evidence>
<dbReference type="EMBL" id="CP078145">
    <property type="protein sequence ID" value="QXN94500.1"/>
    <property type="molecule type" value="Genomic_DNA"/>
</dbReference>
<dbReference type="InterPro" id="IPR029510">
    <property type="entry name" value="Ald_DH_CS_GLU"/>
</dbReference>
<reference evidence="7 8" key="1">
    <citation type="submission" date="2021-07" db="EMBL/GenBank/DDBJ databases">
        <title>Whole Genome Sequence of Nocardia Iowensis.</title>
        <authorList>
            <person name="Lamm A."/>
            <person name="Collins-Fairclough A.M."/>
            <person name="Bunk B."/>
            <person name="Sproer C."/>
        </authorList>
    </citation>
    <scope>NUCLEOTIDE SEQUENCE [LARGE SCALE GENOMIC DNA]</scope>
    <source>
        <strain evidence="7 8">NRRL 5646</strain>
    </source>
</reference>
<dbReference type="Pfam" id="PF00171">
    <property type="entry name" value="Aldedh"/>
    <property type="match status" value="1"/>
</dbReference>
<evidence type="ECO:0000313" key="8">
    <source>
        <dbReference type="Proteomes" id="UP000694257"/>
    </source>
</evidence>
<organism evidence="7 8">
    <name type="scientific">Nocardia iowensis</name>
    <dbReference type="NCBI Taxonomy" id="204891"/>
    <lineage>
        <taxon>Bacteria</taxon>
        <taxon>Bacillati</taxon>
        <taxon>Actinomycetota</taxon>
        <taxon>Actinomycetes</taxon>
        <taxon>Mycobacteriales</taxon>
        <taxon>Nocardiaceae</taxon>
        <taxon>Nocardia</taxon>
    </lineage>
</organism>
<sequence>MTLLDSKIWTDRVFIDGWESAESSRPSVEPATGEHLASVGVPSPQAAARACALAARAQRQWAAASYQERAAVLRRAGELFDRHRDEIQTWLIRESGSAHAKASFEIDLVIQECFAAADLAGRALGEVLPSAEFPLNLTMRVPCGVVAVIAPFNAPLELAMRSVAPALALGNAVVLKPDRRTAICGGVSIARVFEKAGVPTGVLSVLTGDSSIGTIMREHPAVDVVSFTGSTAVGQHIGVRAAHTFKRAHLELGGNSAVLVLPDVDVEWAARTGAAGSFFHQGQICMATGRHLVHADIAADYIEQLVQIADSLRVGDPRDPAVDLGPIIDETQRDRIHAVVTDSVAAGAQLAAGGCYDGLFYRPTVLTGVSDSTPAYAQEIFGPVAPVRTFTDIELGLAMAADSQYGLSLGILTADPVAGLDLAARIPTGIVHINGQTIADDAIAPMGGMRQSGSGSRFGGTANLEAFTELRWITLASATTSAKVS</sequence>
<dbReference type="PANTHER" id="PTHR42986">
    <property type="entry name" value="BENZALDEHYDE DEHYDROGENASE YFMT"/>
    <property type="match status" value="1"/>
</dbReference>
<protein>
    <submittedName>
        <fullName evidence="7">Aldehyde dehydrogenase family protein</fullName>
    </submittedName>
</protein>
<keyword evidence="2 5" id="KW-0560">Oxidoreductase</keyword>
<evidence type="ECO:0000256" key="2">
    <source>
        <dbReference type="ARBA" id="ARBA00023002"/>
    </source>
</evidence>
<dbReference type="PROSITE" id="PS00687">
    <property type="entry name" value="ALDEHYDE_DEHYDR_GLU"/>
    <property type="match status" value="1"/>
</dbReference>
<keyword evidence="8" id="KW-1185">Reference proteome</keyword>
<comment type="similarity">
    <text evidence="1 5">Belongs to the aldehyde dehydrogenase family.</text>
</comment>
<dbReference type="Proteomes" id="UP000694257">
    <property type="component" value="Chromosome"/>
</dbReference>
<evidence type="ECO:0000256" key="1">
    <source>
        <dbReference type="ARBA" id="ARBA00009986"/>
    </source>
</evidence>
<feature type="active site" evidence="4">
    <location>
        <position position="251"/>
    </location>
</feature>
<dbReference type="InterPro" id="IPR015590">
    <property type="entry name" value="Aldehyde_DH_dom"/>
</dbReference>